<evidence type="ECO:0000256" key="1">
    <source>
        <dbReference type="ARBA" id="ARBA00004429"/>
    </source>
</evidence>
<comment type="subcellular location">
    <subcellularLocation>
        <location evidence="1">Cell inner membrane</location>
        <topology evidence="1">Multi-pass membrane protein</topology>
    </subcellularLocation>
</comment>
<proteinExistence type="predicted"/>
<dbReference type="AlphaFoldDB" id="A0A1I2XR07"/>
<dbReference type="STRING" id="341036.SAMN05660649_04103"/>
<evidence type="ECO:0000259" key="8">
    <source>
        <dbReference type="Pfam" id="PF06808"/>
    </source>
</evidence>
<dbReference type="InterPro" id="IPR010656">
    <property type="entry name" value="DctM"/>
</dbReference>
<accession>A0A1I2XR07</accession>
<protein>
    <submittedName>
        <fullName evidence="9">TRAP transporter, DctM subunit</fullName>
    </submittedName>
</protein>
<keyword evidence="5 7" id="KW-1133">Transmembrane helix</keyword>
<dbReference type="NCBIfam" id="TIGR00786">
    <property type="entry name" value="dctM"/>
    <property type="match status" value="1"/>
</dbReference>
<organism evidence="9 10">
    <name type="scientific">Desulfotruncus arcticus DSM 17038</name>
    <dbReference type="NCBI Taxonomy" id="1121424"/>
    <lineage>
        <taxon>Bacteria</taxon>
        <taxon>Bacillati</taxon>
        <taxon>Bacillota</taxon>
        <taxon>Clostridia</taxon>
        <taxon>Eubacteriales</taxon>
        <taxon>Desulfallaceae</taxon>
        <taxon>Desulfotruncus</taxon>
    </lineage>
</organism>
<dbReference type="GO" id="GO:0022857">
    <property type="term" value="F:transmembrane transporter activity"/>
    <property type="evidence" value="ECO:0007669"/>
    <property type="project" value="TreeGrafter"/>
</dbReference>
<dbReference type="InterPro" id="IPR004681">
    <property type="entry name" value="TRAP_DctM"/>
</dbReference>
<feature type="transmembrane region" description="Helical" evidence="7">
    <location>
        <begin position="177"/>
        <end position="197"/>
    </location>
</feature>
<evidence type="ECO:0000313" key="10">
    <source>
        <dbReference type="Proteomes" id="UP000199337"/>
    </source>
</evidence>
<keyword evidence="10" id="KW-1185">Reference proteome</keyword>
<feature type="transmembrane region" description="Helical" evidence="7">
    <location>
        <begin position="405"/>
        <end position="427"/>
    </location>
</feature>
<dbReference type="Pfam" id="PF06808">
    <property type="entry name" value="DctM"/>
    <property type="match status" value="1"/>
</dbReference>
<keyword evidence="3" id="KW-0997">Cell inner membrane</keyword>
<feature type="transmembrane region" description="Helical" evidence="7">
    <location>
        <begin position="141"/>
        <end position="165"/>
    </location>
</feature>
<feature type="transmembrane region" description="Helical" evidence="7">
    <location>
        <begin position="225"/>
        <end position="243"/>
    </location>
</feature>
<dbReference type="PANTHER" id="PTHR33362">
    <property type="entry name" value="SIALIC ACID TRAP TRANSPORTER PERMEASE PROTEIN SIAT-RELATED"/>
    <property type="match status" value="1"/>
</dbReference>
<gene>
    <name evidence="9" type="ORF">SAMN05660649_04103</name>
</gene>
<feature type="transmembrane region" description="Helical" evidence="7">
    <location>
        <begin position="37"/>
        <end position="54"/>
    </location>
</feature>
<dbReference type="PIRSF" id="PIRSF006066">
    <property type="entry name" value="HI0050"/>
    <property type="match status" value="1"/>
</dbReference>
<evidence type="ECO:0000256" key="3">
    <source>
        <dbReference type="ARBA" id="ARBA00022519"/>
    </source>
</evidence>
<evidence type="ECO:0000256" key="6">
    <source>
        <dbReference type="ARBA" id="ARBA00023136"/>
    </source>
</evidence>
<keyword evidence="2" id="KW-1003">Cell membrane</keyword>
<dbReference type="Proteomes" id="UP000199337">
    <property type="component" value="Unassembled WGS sequence"/>
</dbReference>
<keyword evidence="6 7" id="KW-0472">Membrane</keyword>
<feature type="transmembrane region" description="Helical" evidence="7">
    <location>
        <begin position="276"/>
        <end position="298"/>
    </location>
</feature>
<dbReference type="EMBL" id="FOOX01000018">
    <property type="protein sequence ID" value="SFH15805.1"/>
    <property type="molecule type" value="Genomic_DNA"/>
</dbReference>
<evidence type="ECO:0000256" key="2">
    <source>
        <dbReference type="ARBA" id="ARBA00022475"/>
    </source>
</evidence>
<dbReference type="PANTHER" id="PTHR33362:SF5">
    <property type="entry name" value="C4-DICARBOXYLATE TRAP TRANSPORTER LARGE PERMEASE PROTEIN DCTM"/>
    <property type="match status" value="1"/>
</dbReference>
<name>A0A1I2XR07_9FIRM</name>
<feature type="transmembrane region" description="Helical" evidence="7">
    <location>
        <begin position="99"/>
        <end position="129"/>
    </location>
</feature>
<dbReference type="GO" id="GO:0005886">
    <property type="term" value="C:plasma membrane"/>
    <property type="evidence" value="ECO:0007669"/>
    <property type="project" value="UniProtKB-SubCell"/>
</dbReference>
<evidence type="ECO:0000313" key="9">
    <source>
        <dbReference type="EMBL" id="SFH15805.1"/>
    </source>
</evidence>
<feature type="transmembrane region" description="Helical" evidence="7">
    <location>
        <begin position="61"/>
        <end position="79"/>
    </location>
</feature>
<dbReference type="RefSeq" id="WP_092473858.1">
    <property type="nucleotide sequence ID" value="NZ_FOOX01000018.1"/>
</dbReference>
<sequence length="436" mass="46268">MEPSLLALILLGSLLLFMGLGVPVAFALGGLSLGIGYFLWGGTAGFYAVTLGSLGKLTSFTLTSIPLFLMMAAVLRFSGLADDMYEMINRWMGKLRGGLAIGTVIISAIFAAMVGISTVATATLGLTALPSMLNRGYNKKLAAGAICAGGALGIIIPPSVIMIIYASEAEVSAGQMFFGGILPGILMAVLFIAYIAYKCIKNPADGPPSEENYTFAQKMESAKSVGLPMFIILLVLGVIYLGIATPTEAAGIGLVGSIICAFIKHKMNGENLKKMLIMGVGVNSMVFWIIIGAVAYSRLVTMSGVGQWFSSLVTEMDVNRWAILIGMQAIFFILGMFLDPAGIILITGPFFLPVVSALGFDPLWYGILFVINMCMAYVTPPFGFNLFVIRAVAPSGLTISDIYSAIWPFVGIQAITLLAVALFPQLVTWLPNLIVK</sequence>
<dbReference type="OrthoDB" id="9772674at2"/>
<evidence type="ECO:0000256" key="7">
    <source>
        <dbReference type="SAM" id="Phobius"/>
    </source>
</evidence>
<feature type="transmembrane region" description="Helical" evidence="7">
    <location>
        <begin position="366"/>
        <end position="393"/>
    </location>
</feature>
<keyword evidence="4 7" id="KW-0812">Transmembrane</keyword>
<evidence type="ECO:0000256" key="5">
    <source>
        <dbReference type="ARBA" id="ARBA00022989"/>
    </source>
</evidence>
<feature type="domain" description="TRAP C4-dicarboxylate transport system permease DctM subunit" evidence="8">
    <location>
        <begin position="11"/>
        <end position="426"/>
    </location>
</feature>
<evidence type="ECO:0000256" key="4">
    <source>
        <dbReference type="ARBA" id="ARBA00022692"/>
    </source>
</evidence>
<reference evidence="10" key="1">
    <citation type="submission" date="2016-10" db="EMBL/GenBank/DDBJ databases">
        <authorList>
            <person name="Varghese N."/>
            <person name="Submissions S."/>
        </authorList>
    </citation>
    <scope>NUCLEOTIDE SEQUENCE [LARGE SCALE GENOMIC DNA]</scope>
    <source>
        <strain evidence="10">DSM 17038</strain>
    </source>
</reference>